<organism evidence="1 2">
    <name type="scientific">Araneus ventricosus</name>
    <name type="common">Orbweaver spider</name>
    <name type="synonym">Epeira ventricosa</name>
    <dbReference type="NCBI Taxonomy" id="182803"/>
    <lineage>
        <taxon>Eukaryota</taxon>
        <taxon>Metazoa</taxon>
        <taxon>Ecdysozoa</taxon>
        <taxon>Arthropoda</taxon>
        <taxon>Chelicerata</taxon>
        <taxon>Arachnida</taxon>
        <taxon>Araneae</taxon>
        <taxon>Araneomorphae</taxon>
        <taxon>Entelegynae</taxon>
        <taxon>Araneoidea</taxon>
        <taxon>Araneidae</taxon>
        <taxon>Araneus</taxon>
    </lineage>
</organism>
<dbReference type="EMBL" id="BGPR01002121">
    <property type="protein sequence ID" value="GBM68110.1"/>
    <property type="molecule type" value="Genomic_DNA"/>
</dbReference>
<reference evidence="1 2" key="1">
    <citation type="journal article" date="2019" name="Sci. Rep.">
        <title>Orb-weaving spider Araneus ventricosus genome elucidates the spidroin gene catalogue.</title>
        <authorList>
            <person name="Kono N."/>
            <person name="Nakamura H."/>
            <person name="Ohtoshi R."/>
            <person name="Moran D.A.P."/>
            <person name="Shinohara A."/>
            <person name="Yoshida Y."/>
            <person name="Fujiwara M."/>
            <person name="Mori M."/>
            <person name="Tomita M."/>
            <person name="Arakawa K."/>
        </authorList>
    </citation>
    <scope>NUCLEOTIDE SEQUENCE [LARGE SCALE GENOMIC DNA]</scope>
</reference>
<accession>A0A4Y2HS51</accession>
<proteinExistence type="predicted"/>
<sequence length="137" mass="16281">MQRRSRREFHINPPSLSKRGIRDKFEADRTVQNAQDQDHRVLQNRRCIGNVLSTPKNFVREVRILKDSVYRILNRFKSTNYIPTFVPLSLKMIYEGFFFSQPPMEPLNRQTRMEMRGRRLHISLTVTSTTVDSSWPV</sequence>
<protein>
    <submittedName>
        <fullName evidence="1">Uncharacterized protein</fullName>
    </submittedName>
</protein>
<gene>
    <name evidence="1" type="ORF">AVEN_173095_1</name>
</gene>
<comment type="caution">
    <text evidence="1">The sequence shown here is derived from an EMBL/GenBank/DDBJ whole genome shotgun (WGS) entry which is preliminary data.</text>
</comment>
<keyword evidence="2" id="KW-1185">Reference proteome</keyword>
<evidence type="ECO:0000313" key="2">
    <source>
        <dbReference type="Proteomes" id="UP000499080"/>
    </source>
</evidence>
<dbReference type="Proteomes" id="UP000499080">
    <property type="component" value="Unassembled WGS sequence"/>
</dbReference>
<name>A0A4Y2HS51_ARAVE</name>
<dbReference type="AlphaFoldDB" id="A0A4Y2HS51"/>
<evidence type="ECO:0000313" key="1">
    <source>
        <dbReference type="EMBL" id="GBM68110.1"/>
    </source>
</evidence>